<dbReference type="Pfam" id="PF03412">
    <property type="entry name" value="Peptidase_C39"/>
    <property type="match status" value="1"/>
</dbReference>
<dbReference type="CDD" id="cd03228">
    <property type="entry name" value="ABCC_MRP_Like"/>
    <property type="match status" value="1"/>
</dbReference>
<dbReference type="PROSITE" id="PS50990">
    <property type="entry name" value="PEPTIDASE_C39"/>
    <property type="match status" value="1"/>
</dbReference>
<dbReference type="RefSeq" id="WP_168029323.1">
    <property type="nucleotide sequence ID" value="NZ_JAAVNE010000010.1"/>
</dbReference>
<dbReference type="PANTHER" id="PTHR43394:SF1">
    <property type="entry name" value="ATP-BINDING CASSETTE SUB-FAMILY B MEMBER 10, MITOCHONDRIAL"/>
    <property type="match status" value="1"/>
</dbReference>
<keyword evidence="4" id="KW-0378">Hydrolase</keyword>
<dbReference type="Gene3D" id="1.20.1560.10">
    <property type="entry name" value="ABC transporter type 1, transmembrane domain"/>
    <property type="match status" value="1"/>
</dbReference>
<protein>
    <submittedName>
        <fullName evidence="12">NHLP family bacteriocin export ABC transporter peptidase/permease/ATPase subunit</fullName>
    </submittedName>
</protein>
<feature type="transmembrane region" description="Helical" evidence="8">
    <location>
        <begin position="398"/>
        <end position="417"/>
    </location>
</feature>
<dbReference type="Proteomes" id="UP000787635">
    <property type="component" value="Unassembled WGS sequence"/>
</dbReference>
<dbReference type="PROSITE" id="PS50893">
    <property type="entry name" value="ABC_TRANSPORTER_2"/>
    <property type="match status" value="1"/>
</dbReference>
<dbReference type="InterPro" id="IPR036640">
    <property type="entry name" value="ABC1_TM_sf"/>
</dbReference>
<keyword evidence="3" id="KW-0547">Nucleotide-binding</keyword>
<feature type="transmembrane region" description="Helical" evidence="8">
    <location>
        <begin position="173"/>
        <end position="193"/>
    </location>
</feature>
<feature type="transmembrane region" description="Helical" evidence="8">
    <location>
        <begin position="314"/>
        <end position="331"/>
    </location>
</feature>
<keyword evidence="5" id="KW-0067">ATP-binding</keyword>
<dbReference type="Gene3D" id="3.40.50.300">
    <property type="entry name" value="P-loop containing nucleotide triphosphate hydrolases"/>
    <property type="match status" value="1"/>
</dbReference>
<evidence type="ECO:0000313" key="12">
    <source>
        <dbReference type="EMBL" id="NKC30935.1"/>
    </source>
</evidence>
<dbReference type="Pfam" id="PF00664">
    <property type="entry name" value="ABC_membrane"/>
    <property type="match status" value="1"/>
</dbReference>
<dbReference type="InterPro" id="IPR022514">
    <property type="entry name" value="NHPM_micro_ABC1"/>
</dbReference>
<evidence type="ECO:0000256" key="8">
    <source>
        <dbReference type="SAM" id="Phobius"/>
    </source>
</evidence>
<dbReference type="PANTHER" id="PTHR43394">
    <property type="entry name" value="ATP-DEPENDENT PERMEASE MDL1, MITOCHONDRIAL"/>
    <property type="match status" value="1"/>
</dbReference>
<reference evidence="12 13" key="1">
    <citation type="submission" date="2020-03" db="EMBL/GenBank/DDBJ databases">
        <title>Roseomonas selenitidurans sp. nov. isolated from urban soil.</title>
        <authorList>
            <person name="Liu H."/>
        </authorList>
    </citation>
    <scope>NUCLEOTIDE SEQUENCE [LARGE SCALE GENOMIC DNA]</scope>
    <source>
        <strain evidence="12 13">BU-1</strain>
    </source>
</reference>
<dbReference type="Pfam" id="PF00005">
    <property type="entry name" value="ABC_tran"/>
    <property type="match status" value="1"/>
</dbReference>
<dbReference type="SUPFAM" id="SSF90123">
    <property type="entry name" value="ABC transporter transmembrane region"/>
    <property type="match status" value="1"/>
</dbReference>
<dbReference type="Gene3D" id="3.90.70.10">
    <property type="entry name" value="Cysteine proteinases"/>
    <property type="match status" value="1"/>
</dbReference>
<feature type="transmembrane region" description="Helical" evidence="8">
    <location>
        <begin position="288"/>
        <end position="308"/>
    </location>
</feature>
<dbReference type="InterPro" id="IPR005074">
    <property type="entry name" value="Peptidase_C39"/>
</dbReference>
<keyword evidence="6 8" id="KW-1133">Transmembrane helix</keyword>
<dbReference type="InterPro" id="IPR027417">
    <property type="entry name" value="P-loop_NTPase"/>
</dbReference>
<evidence type="ECO:0000313" key="13">
    <source>
        <dbReference type="Proteomes" id="UP000787635"/>
    </source>
</evidence>
<feature type="domain" description="ABC transmembrane type-1" evidence="10">
    <location>
        <begin position="175"/>
        <end position="455"/>
    </location>
</feature>
<proteinExistence type="predicted"/>
<dbReference type="InterPro" id="IPR003439">
    <property type="entry name" value="ABC_transporter-like_ATP-bd"/>
</dbReference>
<comment type="caution">
    <text evidence="12">The sequence shown here is derived from an EMBL/GenBank/DDBJ whole genome shotgun (WGS) entry which is preliminary data.</text>
</comment>
<evidence type="ECO:0000259" key="9">
    <source>
        <dbReference type="PROSITE" id="PS50893"/>
    </source>
</evidence>
<dbReference type="EMBL" id="JAAVNE010000010">
    <property type="protein sequence ID" value="NKC30935.1"/>
    <property type="molecule type" value="Genomic_DNA"/>
</dbReference>
<evidence type="ECO:0000256" key="6">
    <source>
        <dbReference type="ARBA" id="ARBA00022989"/>
    </source>
</evidence>
<evidence type="ECO:0000256" key="4">
    <source>
        <dbReference type="ARBA" id="ARBA00022801"/>
    </source>
</evidence>
<feature type="transmembrane region" description="Helical" evidence="8">
    <location>
        <begin position="429"/>
        <end position="450"/>
    </location>
</feature>
<keyword evidence="2 8" id="KW-0812">Transmembrane</keyword>
<evidence type="ECO:0000259" key="10">
    <source>
        <dbReference type="PROSITE" id="PS50929"/>
    </source>
</evidence>
<keyword evidence="13" id="KW-1185">Reference proteome</keyword>
<comment type="subcellular location">
    <subcellularLocation>
        <location evidence="1">Cell membrane</location>
        <topology evidence="1">Multi-pass membrane protein</topology>
    </subcellularLocation>
</comment>
<evidence type="ECO:0000256" key="5">
    <source>
        <dbReference type="ARBA" id="ARBA00022840"/>
    </source>
</evidence>
<evidence type="ECO:0000256" key="2">
    <source>
        <dbReference type="ARBA" id="ARBA00022692"/>
    </source>
</evidence>
<feature type="transmembrane region" description="Helical" evidence="8">
    <location>
        <begin position="213"/>
        <end position="232"/>
    </location>
</feature>
<keyword evidence="7 8" id="KW-0472">Membrane</keyword>
<sequence>MTARTAAPRRAASARRVRTPTLLQMEAVECGAAALGIVLGHHGRWVPLEELRVACGVSRDGSRASHVAAAARQYGMQVQAFRMEPLHLGEMQMPLIAHWGMNHFVVIEGVGGQHAFINDPGSGPRRISLEELDRNFTGVALTMEPGPDFTRGGEPPRALGGVLRRLRGNETSFSFLVAISLLMMIPALLVPAFSQVFVDDVLVGRFESWLQPLLLGMAGTAVVMAAITWLQLDLLLRLETRLSVAGSASFLERLTRLPVAFFAQRHPGDVTGRVVLNDRIARLVSGDVGRGLLGLITAAVYCAAMLLYDVVLTGVVVLAAVVNLVALLWLSRSLSDDNQRLLSRTLRSDGLGKQGLQMIETYRSSGTESLLLAQLAGTRAGVANITQRLALRRGMLEGLPAFVAILAAAAVLVLGGSRIMDGAMTVGQLVAFQALTMGFMGPVAQLIGVATQMQDARANLTLLEDTMHHPLATEFQQPPARAAVARFAGHIELRDVTFGHSRLAPPLLDGISLALQPGRRLGIVGGSGSGKSTLALLIAGLYRPWSGDVLIDGRPIEAIPREELRREVAVVDQQGYLFDGTVRDNVAMWDPTLADERLVECAQDAVIHDEILARRGGYAGVVAEEGRNWSGGQRARLELARAIVTDPSILVLDEATAALDNRSEAALMRNLRRRGCTMIIIAHRLALVRDCDEVIVMERGRIVQRGHPDDLASAEGPFRTMLAHG</sequence>
<dbReference type="SUPFAM" id="SSF52540">
    <property type="entry name" value="P-loop containing nucleoside triphosphate hydrolases"/>
    <property type="match status" value="1"/>
</dbReference>
<accession>A0ABX1E1B0</accession>
<feature type="domain" description="Peptidase C39" evidence="11">
    <location>
        <begin position="24"/>
        <end position="143"/>
    </location>
</feature>
<dbReference type="NCBIfam" id="TIGR03796">
    <property type="entry name" value="NHLM_micro_ABC1"/>
    <property type="match status" value="1"/>
</dbReference>
<organism evidence="12 13">
    <name type="scientific">Falsiroseomonas selenitidurans</name>
    <dbReference type="NCBI Taxonomy" id="2716335"/>
    <lineage>
        <taxon>Bacteria</taxon>
        <taxon>Pseudomonadati</taxon>
        <taxon>Pseudomonadota</taxon>
        <taxon>Alphaproteobacteria</taxon>
        <taxon>Acetobacterales</taxon>
        <taxon>Roseomonadaceae</taxon>
        <taxon>Falsiroseomonas</taxon>
    </lineage>
</organism>
<feature type="domain" description="ABC transporter" evidence="9">
    <location>
        <begin position="491"/>
        <end position="724"/>
    </location>
</feature>
<name>A0ABX1E1B0_9PROT</name>
<evidence type="ECO:0000256" key="1">
    <source>
        <dbReference type="ARBA" id="ARBA00004651"/>
    </source>
</evidence>
<dbReference type="InterPro" id="IPR003593">
    <property type="entry name" value="AAA+_ATPase"/>
</dbReference>
<dbReference type="InterPro" id="IPR039421">
    <property type="entry name" value="Type_1_exporter"/>
</dbReference>
<gene>
    <name evidence="12" type="ORF">HEQ75_08670</name>
</gene>
<dbReference type="SMART" id="SM00382">
    <property type="entry name" value="AAA"/>
    <property type="match status" value="1"/>
</dbReference>
<evidence type="ECO:0000256" key="3">
    <source>
        <dbReference type="ARBA" id="ARBA00022741"/>
    </source>
</evidence>
<evidence type="ECO:0000259" key="11">
    <source>
        <dbReference type="PROSITE" id="PS50990"/>
    </source>
</evidence>
<evidence type="ECO:0000256" key="7">
    <source>
        <dbReference type="ARBA" id="ARBA00023136"/>
    </source>
</evidence>
<dbReference type="InterPro" id="IPR011527">
    <property type="entry name" value="ABC1_TM_dom"/>
</dbReference>
<dbReference type="PROSITE" id="PS50929">
    <property type="entry name" value="ABC_TM1F"/>
    <property type="match status" value="1"/>
</dbReference>